<dbReference type="GO" id="GO:0032259">
    <property type="term" value="P:methylation"/>
    <property type="evidence" value="ECO:0007669"/>
    <property type="project" value="UniProtKB-KW"/>
</dbReference>
<keyword evidence="7" id="KW-0949">S-adenosyl-L-methionine</keyword>
<dbReference type="PANTHER" id="PTHR11579:SF0">
    <property type="entry name" value="PROTEIN-L-ISOASPARTATE(D-ASPARTATE) O-METHYLTRANSFERASE"/>
    <property type="match status" value="1"/>
</dbReference>
<evidence type="ECO:0000256" key="1">
    <source>
        <dbReference type="ARBA" id="ARBA00004496"/>
    </source>
</evidence>
<dbReference type="GeneID" id="34559228"/>
<dbReference type="Pfam" id="PF01135">
    <property type="entry name" value="PCMT"/>
    <property type="match status" value="1"/>
</dbReference>
<name>A0A1G4BBB1_9PEZI</name>
<evidence type="ECO:0000256" key="2">
    <source>
        <dbReference type="ARBA" id="ARBA00005369"/>
    </source>
</evidence>
<dbReference type="AlphaFoldDB" id="A0A1G4BBB1"/>
<accession>A0A1G4BBB1</accession>
<dbReference type="GO" id="GO:0005737">
    <property type="term" value="C:cytoplasm"/>
    <property type="evidence" value="ECO:0007669"/>
    <property type="project" value="UniProtKB-SubCell"/>
</dbReference>
<dbReference type="InterPro" id="IPR029063">
    <property type="entry name" value="SAM-dependent_MTases_sf"/>
</dbReference>
<keyword evidence="4" id="KW-0963">Cytoplasm</keyword>
<reference evidence="8 9" key="1">
    <citation type="submission" date="2016-09" db="EMBL/GenBank/DDBJ databases">
        <authorList>
            <person name="Capua I."/>
            <person name="De Benedictis P."/>
            <person name="Joannis T."/>
            <person name="Lombin L.H."/>
            <person name="Cattoli G."/>
        </authorList>
    </citation>
    <scope>NUCLEOTIDE SEQUENCE [LARGE SCALE GENOMIC DNA]</scope>
    <source>
        <strain evidence="8 9">IMI 309357</strain>
    </source>
</reference>
<dbReference type="Proteomes" id="UP000176998">
    <property type="component" value="Unassembled WGS sequence"/>
</dbReference>
<dbReference type="EC" id="2.1.1.77" evidence="3"/>
<evidence type="ECO:0000256" key="7">
    <source>
        <dbReference type="ARBA" id="ARBA00022691"/>
    </source>
</evidence>
<keyword evidence="9" id="KW-1185">Reference proteome</keyword>
<dbReference type="CDD" id="cd02440">
    <property type="entry name" value="AdoMet_MTases"/>
    <property type="match status" value="1"/>
</dbReference>
<comment type="caution">
    <text evidence="8">The sequence shown here is derived from an EMBL/GenBank/DDBJ whole genome shotgun (WGS) entry which is preliminary data.</text>
</comment>
<evidence type="ECO:0000256" key="3">
    <source>
        <dbReference type="ARBA" id="ARBA00011890"/>
    </source>
</evidence>
<gene>
    <name evidence="8" type="ORF">CORC01_06076</name>
</gene>
<protein>
    <recommendedName>
        <fullName evidence="3">protein-L-isoaspartate(D-aspartate) O-methyltransferase</fullName>
        <ecNumber evidence="3">2.1.1.77</ecNumber>
    </recommendedName>
</protein>
<sequence length="279" mass="30723">PSRAPATTNIRRPSVRRALKLLLSSTQRKTHRFIHHSPATNFKMAWRSSGATNKDLVENMWRHGLIKDQRVKDAFLKVDRAHYAPSAPYEDSPQSIGYKATISAPHMHASATESLLSYILPSDQKPAPRVLDVGSGSGYLTHLLAELVGDKGVVVGLEHIQALKDMGESNMAKSTEGKALLDSGKVKFRVGDGRKGWVEAPRQGEDAGWDAIHVGAAAVELHQELVDQLRAPGRMFIPVEDDNGYDQYVWAIDKKEDGSVVKEKLFGVRYVPLTDAPKA</sequence>
<evidence type="ECO:0000313" key="8">
    <source>
        <dbReference type="EMBL" id="OHE98625.1"/>
    </source>
</evidence>
<dbReference type="EMBL" id="MJBS01000044">
    <property type="protein sequence ID" value="OHE98625.1"/>
    <property type="molecule type" value="Genomic_DNA"/>
</dbReference>
<keyword evidence="6" id="KW-0808">Transferase</keyword>
<dbReference type="InterPro" id="IPR000682">
    <property type="entry name" value="PCMT"/>
</dbReference>
<keyword evidence="5" id="KW-0489">Methyltransferase</keyword>
<dbReference type="STRING" id="1209926.A0A1G4BBB1"/>
<dbReference type="PANTHER" id="PTHR11579">
    <property type="entry name" value="PROTEIN-L-ISOASPARTATE O-METHYLTRANSFERASE"/>
    <property type="match status" value="1"/>
</dbReference>
<dbReference type="Gene3D" id="3.40.50.150">
    <property type="entry name" value="Vaccinia Virus protein VP39"/>
    <property type="match status" value="1"/>
</dbReference>
<proteinExistence type="inferred from homology"/>
<dbReference type="RefSeq" id="XP_022475774.1">
    <property type="nucleotide sequence ID" value="XM_022617718.1"/>
</dbReference>
<evidence type="ECO:0000256" key="5">
    <source>
        <dbReference type="ARBA" id="ARBA00022603"/>
    </source>
</evidence>
<dbReference type="GO" id="GO:0004719">
    <property type="term" value="F:protein-L-isoaspartate (D-aspartate) O-methyltransferase activity"/>
    <property type="evidence" value="ECO:0007669"/>
    <property type="project" value="UniProtKB-EC"/>
</dbReference>
<evidence type="ECO:0000313" key="9">
    <source>
        <dbReference type="Proteomes" id="UP000176998"/>
    </source>
</evidence>
<dbReference type="NCBIfam" id="TIGR00080">
    <property type="entry name" value="pimt"/>
    <property type="match status" value="1"/>
</dbReference>
<comment type="subcellular location">
    <subcellularLocation>
        <location evidence="1">Cytoplasm</location>
    </subcellularLocation>
</comment>
<evidence type="ECO:0000256" key="4">
    <source>
        <dbReference type="ARBA" id="ARBA00022490"/>
    </source>
</evidence>
<feature type="non-terminal residue" evidence="8">
    <location>
        <position position="1"/>
    </location>
</feature>
<dbReference type="OrthoDB" id="73890at2759"/>
<organism evidence="8 9">
    <name type="scientific">Colletotrichum orchidophilum</name>
    <dbReference type="NCBI Taxonomy" id="1209926"/>
    <lineage>
        <taxon>Eukaryota</taxon>
        <taxon>Fungi</taxon>
        <taxon>Dikarya</taxon>
        <taxon>Ascomycota</taxon>
        <taxon>Pezizomycotina</taxon>
        <taxon>Sordariomycetes</taxon>
        <taxon>Hypocreomycetidae</taxon>
        <taxon>Glomerellales</taxon>
        <taxon>Glomerellaceae</taxon>
        <taxon>Colletotrichum</taxon>
    </lineage>
</organism>
<evidence type="ECO:0000256" key="6">
    <source>
        <dbReference type="ARBA" id="ARBA00022679"/>
    </source>
</evidence>
<comment type="similarity">
    <text evidence="2">Belongs to the methyltransferase superfamily. L-isoaspartyl/D-aspartyl protein methyltransferase family.</text>
</comment>
<dbReference type="SUPFAM" id="SSF53335">
    <property type="entry name" value="S-adenosyl-L-methionine-dependent methyltransferases"/>
    <property type="match status" value="1"/>
</dbReference>